<dbReference type="InterPro" id="IPR000014">
    <property type="entry name" value="PAS"/>
</dbReference>
<gene>
    <name evidence="2" type="ORF">A1355_13355</name>
</gene>
<comment type="caution">
    <text evidence="2">The sequence shown here is derived from an EMBL/GenBank/DDBJ whole genome shotgun (WGS) entry which is preliminary data.</text>
</comment>
<evidence type="ECO:0000313" key="3">
    <source>
        <dbReference type="Proteomes" id="UP000077628"/>
    </source>
</evidence>
<protein>
    <recommendedName>
        <fullName evidence="1">PAS domain-containing protein</fullName>
    </recommendedName>
</protein>
<dbReference type="SUPFAM" id="SSF55785">
    <property type="entry name" value="PYP-like sensor domain (PAS domain)"/>
    <property type="match status" value="1"/>
</dbReference>
<accession>A0A177N8S1</accession>
<dbReference type="OrthoDB" id="6366277at2"/>
<dbReference type="Gene3D" id="3.30.450.20">
    <property type="entry name" value="PAS domain"/>
    <property type="match status" value="1"/>
</dbReference>
<dbReference type="RefSeq" id="WP_064031205.1">
    <property type="nucleotide sequence ID" value="NZ_LUUK01000209.1"/>
</dbReference>
<sequence>MDQVWDGVERRQSLRARAEALVVSLSPEKADSKPADVLMHELLVHKIELEMQNDEWQRTYRALAELHDHYQALFEFAPSAYVVIDANDQIGDINLTGVDLFGAVESRLTGLRFSKLVADDQRDDWYRHFRYLMDSPKAKRLAFDIPMIRSDGTLFAAHLDCLRHERPDTPPQLFVLLAEVGPG</sequence>
<feature type="domain" description="PAS" evidence="1">
    <location>
        <begin position="70"/>
        <end position="121"/>
    </location>
</feature>
<dbReference type="STRING" id="702114.A1355_13355"/>
<dbReference type="NCBIfam" id="TIGR00229">
    <property type="entry name" value="sensory_box"/>
    <property type="match status" value="1"/>
</dbReference>
<dbReference type="AlphaFoldDB" id="A0A177N8S1"/>
<evidence type="ECO:0000259" key="1">
    <source>
        <dbReference type="Pfam" id="PF13188"/>
    </source>
</evidence>
<dbReference type="Pfam" id="PF13188">
    <property type="entry name" value="PAS_8"/>
    <property type="match status" value="1"/>
</dbReference>
<dbReference type="EMBL" id="LUUK01000209">
    <property type="protein sequence ID" value="OAI13490.1"/>
    <property type="molecule type" value="Genomic_DNA"/>
</dbReference>
<evidence type="ECO:0000313" key="2">
    <source>
        <dbReference type="EMBL" id="OAI13490.1"/>
    </source>
</evidence>
<keyword evidence="3" id="KW-1185">Reference proteome</keyword>
<dbReference type="InterPro" id="IPR035965">
    <property type="entry name" value="PAS-like_dom_sf"/>
</dbReference>
<name>A0A177N8S1_9GAMM</name>
<reference evidence="3" key="1">
    <citation type="submission" date="2016-03" db="EMBL/GenBank/DDBJ databases">
        <authorList>
            <person name="Heylen K."/>
            <person name="De Vos P."/>
            <person name="Vekeman B."/>
        </authorList>
    </citation>
    <scope>NUCLEOTIDE SEQUENCE [LARGE SCALE GENOMIC DNA]</scope>
    <source>
        <strain evidence="3">R-45383</strain>
    </source>
</reference>
<organism evidence="2 3">
    <name type="scientific">Methylomonas koyamae</name>
    <dbReference type="NCBI Taxonomy" id="702114"/>
    <lineage>
        <taxon>Bacteria</taxon>
        <taxon>Pseudomonadati</taxon>
        <taxon>Pseudomonadota</taxon>
        <taxon>Gammaproteobacteria</taxon>
        <taxon>Methylococcales</taxon>
        <taxon>Methylococcaceae</taxon>
        <taxon>Methylomonas</taxon>
    </lineage>
</organism>
<dbReference type="Proteomes" id="UP000077628">
    <property type="component" value="Unassembled WGS sequence"/>
</dbReference>
<proteinExistence type="predicted"/>